<dbReference type="GO" id="GO:0036038">
    <property type="term" value="C:MKS complex"/>
    <property type="evidence" value="ECO:0007669"/>
    <property type="project" value="TreeGrafter"/>
</dbReference>
<keyword evidence="8" id="KW-1185">Reference proteome</keyword>
<comment type="similarity">
    <text evidence="6">Belongs to the B9D family.</text>
</comment>
<protein>
    <recommendedName>
        <fullName evidence="7">B9 domain-containing protein 2</fullName>
    </recommendedName>
</protein>
<dbReference type="AlphaFoldDB" id="A0A1I7YEQ3"/>
<dbReference type="WBParaSite" id="L893_g1561.t1">
    <property type="protein sequence ID" value="L893_g1561.t1"/>
    <property type="gene ID" value="L893_g1561"/>
</dbReference>
<keyword evidence="5" id="KW-0966">Cell projection</keyword>
<dbReference type="PANTHER" id="PTHR12968">
    <property type="entry name" value="B9 DOMAIN-CONTAINING"/>
    <property type="match status" value="1"/>
</dbReference>
<sequence length="190" mass="21551">MCADAHINILPEIAYSMAELHVIGRIEKGAGYPEARLFIRWNVHLGGGWKVVQGETEGQTQTDISSLQDAYFSHPLDFHLTTKTMHGWPHLNIEIWHYDDYGRQEPYGYGTAYIPTAPGEHTLICYTWRPKGGFTEELTHRFLGGGLQLQSLCTTEPSEDRMRLQTLAMGTVEIHLTVMARNFEKFGIIS</sequence>
<evidence type="ECO:0000256" key="2">
    <source>
        <dbReference type="ARBA" id="ARBA00022490"/>
    </source>
</evidence>
<dbReference type="Pfam" id="PF07162">
    <property type="entry name" value="B9-C2"/>
    <property type="match status" value="1"/>
</dbReference>
<evidence type="ECO:0000256" key="6">
    <source>
        <dbReference type="ARBA" id="ARBA00038411"/>
    </source>
</evidence>
<organism evidence="8 9">
    <name type="scientific">Steinernema glaseri</name>
    <dbReference type="NCBI Taxonomy" id="37863"/>
    <lineage>
        <taxon>Eukaryota</taxon>
        <taxon>Metazoa</taxon>
        <taxon>Ecdysozoa</taxon>
        <taxon>Nematoda</taxon>
        <taxon>Chromadorea</taxon>
        <taxon>Rhabditida</taxon>
        <taxon>Tylenchina</taxon>
        <taxon>Panagrolaimomorpha</taxon>
        <taxon>Strongyloidoidea</taxon>
        <taxon>Steinernematidae</taxon>
        <taxon>Steinernema</taxon>
    </lineage>
</organism>
<dbReference type="InterPro" id="IPR010796">
    <property type="entry name" value="C2_B9-type_dom"/>
</dbReference>
<dbReference type="GO" id="GO:0060271">
    <property type="term" value="P:cilium assembly"/>
    <property type="evidence" value="ECO:0007669"/>
    <property type="project" value="TreeGrafter"/>
</dbReference>
<dbReference type="Proteomes" id="UP000095287">
    <property type="component" value="Unplaced"/>
</dbReference>
<reference evidence="9" key="1">
    <citation type="submission" date="2016-11" db="UniProtKB">
        <authorList>
            <consortium name="WormBaseParasite"/>
        </authorList>
    </citation>
    <scope>IDENTIFICATION</scope>
</reference>
<keyword evidence="2" id="KW-0963">Cytoplasm</keyword>
<keyword evidence="3" id="KW-0970">Cilium biogenesis/degradation</keyword>
<evidence type="ECO:0000313" key="8">
    <source>
        <dbReference type="Proteomes" id="UP000095287"/>
    </source>
</evidence>
<evidence type="ECO:0000256" key="4">
    <source>
        <dbReference type="ARBA" id="ARBA00023212"/>
    </source>
</evidence>
<dbReference type="PANTHER" id="PTHR12968:SF2">
    <property type="entry name" value="B9 DOMAIN-CONTAINING PROTEIN 2"/>
    <property type="match status" value="1"/>
</dbReference>
<proteinExistence type="inferred from homology"/>
<keyword evidence="4" id="KW-0206">Cytoskeleton</keyword>
<name>A0A1I7YEQ3_9BILA</name>
<accession>A0A1I7YEQ3</accession>
<evidence type="ECO:0000256" key="7">
    <source>
        <dbReference type="ARBA" id="ARBA00039272"/>
    </source>
</evidence>
<evidence type="ECO:0000256" key="1">
    <source>
        <dbReference type="ARBA" id="ARBA00004120"/>
    </source>
</evidence>
<dbReference type="PROSITE" id="PS51381">
    <property type="entry name" value="C2_B9"/>
    <property type="match status" value="1"/>
</dbReference>
<evidence type="ECO:0000256" key="3">
    <source>
        <dbReference type="ARBA" id="ARBA00022794"/>
    </source>
</evidence>
<comment type="subcellular location">
    <subcellularLocation>
        <location evidence="1">Cytoplasm</location>
        <location evidence="1">Cytoskeleton</location>
        <location evidence="1">Cilium basal body</location>
    </subcellularLocation>
</comment>
<evidence type="ECO:0000313" key="9">
    <source>
        <dbReference type="WBParaSite" id="L893_g1561.t1"/>
    </source>
</evidence>
<evidence type="ECO:0000256" key="5">
    <source>
        <dbReference type="ARBA" id="ARBA00023273"/>
    </source>
</evidence>